<gene>
    <name evidence="7" type="ORF">PCANC_19524</name>
</gene>
<dbReference type="FunFam" id="1.20.1250.20:FF:000082">
    <property type="entry name" value="MFS multidrug transporter, putative"/>
    <property type="match status" value="1"/>
</dbReference>
<accession>A0A2N5SKL0</accession>
<dbReference type="InterPro" id="IPR020846">
    <property type="entry name" value="MFS_dom"/>
</dbReference>
<evidence type="ECO:0000256" key="2">
    <source>
        <dbReference type="ARBA" id="ARBA00022692"/>
    </source>
</evidence>
<dbReference type="GO" id="GO:0022857">
    <property type="term" value="F:transmembrane transporter activity"/>
    <property type="evidence" value="ECO:0007669"/>
    <property type="project" value="InterPro"/>
</dbReference>
<keyword evidence="8" id="KW-1185">Reference proteome</keyword>
<feature type="domain" description="Major facilitator superfamily (MFS) profile" evidence="6">
    <location>
        <begin position="112"/>
        <end position="544"/>
    </location>
</feature>
<sequence>YCMPETRCSTSENSAFHHLSTDVPLEKMRDREREDFGVSKEEDIAYSYPEFSLRPGMINFDESHEKPWILPPLTDLTNLSTQTKVETPSLGSYQVAWIPGDPENPQDRTLASKHLITIGCCIMAFNVALASSAPSSAFAAITHEFDVSDEMATCVTSIFLCGYIAGPLLWGPLSELIGRQPVVLGTFAAFILFQLGAALRISFPALLASRALTGFFGSGSLCNSGAVIADVWDSVHRAHALSWQVTMPFLGTALGPVLGSAINKSGLGYPWIFWSIMILSVATWFLIFFTVPETYSPILLVKKAKKLRETTGDVRFYAEHEKANCSFIGILRRTLLRPVEMMMTEPILLLILVYFSTIFGILFSLFETFPIIWQEKRGFNSYQTSMIFIGIAFGSVLGRFVHLFLAIPMKRMVNKWYGHPPCEMNLHGAMGAGPMLVGGIFWLGWTGTNAHITWWVPALSTVLLGMSFNMVFISLQCYMIDVYLTYAASALAASTICRAIVGAVVPLFTRQMYIGLGTQWACTLIGSFSLIISLSPFIFYKYGSKIRAKSKFSSALDLQMKERIDAEDKKRILDLLASKSNFQV</sequence>
<dbReference type="AlphaFoldDB" id="A0A2N5SKL0"/>
<comment type="subcellular location">
    <subcellularLocation>
        <location evidence="1">Membrane</location>
        <topology evidence="1">Multi-pass membrane protein</topology>
    </subcellularLocation>
</comment>
<feature type="transmembrane region" description="Helical" evidence="5">
    <location>
        <begin position="517"/>
        <end position="540"/>
    </location>
</feature>
<proteinExistence type="predicted"/>
<dbReference type="InterPro" id="IPR036259">
    <property type="entry name" value="MFS_trans_sf"/>
</dbReference>
<keyword evidence="2 5" id="KW-0812">Transmembrane</keyword>
<dbReference type="OrthoDB" id="2505698at2759"/>
<feature type="transmembrane region" description="Helical" evidence="5">
    <location>
        <begin position="482"/>
        <end position="505"/>
    </location>
</feature>
<dbReference type="CDD" id="cd17323">
    <property type="entry name" value="MFS_Tpo1_MDR_like"/>
    <property type="match status" value="1"/>
</dbReference>
<evidence type="ECO:0000256" key="1">
    <source>
        <dbReference type="ARBA" id="ARBA00004141"/>
    </source>
</evidence>
<dbReference type="PANTHER" id="PTHR23502:SF74">
    <property type="entry name" value="MAJOR FACILITATOR SUPERFAMILY (MFS) PROFILE DOMAIN-CONTAINING PROTEIN"/>
    <property type="match status" value="1"/>
</dbReference>
<dbReference type="SUPFAM" id="SSF103473">
    <property type="entry name" value="MFS general substrate transporter"/>
    <property type="match status" value="1"/>
</dbReference>
<keyword evidence="4 5" id="KW-0472">Membrane</keyword>
<evidence type="ECO:0000313" key="8">
    <source>
        <dbReference type="Proteomes" id="UP000235388"/>
    </source>
</evidence>
<evidence type="ECO:0000313" key="7">
    <source>
        <dbReference type="EMBL" id="PLW13782.1"/>
    </source>
</evidence>
<feature type="transmembrane region" description="Helical" evidence="5">
    <location>
        <begin position="182"/>
        <end position="201"/>
    </location>
</feature>
<feature type="non-terminal residue" evidence="7">
    <location>
        <position position="1"/>
    </location>
</feature>
<dbReference type="EMBL" id="PGCJ01000939">
    <property type="protein sequence ID" value="PLW13782.1"/>
    <property type="molecule type" value="Genomic_DNA"/>
</dbReference>
<reference evidence="7 8" key="1">
    <citation type="submission" date="2017-11" db="EMBL/GenBank/DDBJ databases">
        <title>De novo assembly and phasing of dikaryotic genomes from two isolates of Puccinia coronata f. sp. avenae, the causal agent of oat crown rust.</title>
        <authorList>
            <person name="Miller M.E."/>
            <person name="Zhang Y."/>
            <person name="Omidvar V."/>
            <person name="Sperschneider J."/>
            <person name="Schwessinger B."/>
            <person name="Raley C."/>
            <person name="Palmer J.M."/>
            <person name="Garnica D."/>
            <person name="Upadhyaya N."/>
            <person name="Rathjen J."/>
            <person name="Taylor J.M."/>
            <person name="Park R.F."/>
            <person name="Dodds P.N."/>
            <person name="Hirsch C.D."/>
            <person name="Kianian S.F."/>
            <person name="Figueroa M."/>
        </authorList>
    </citation>
    <scope>NUCLEOTIDE SEQUENCE [LARGE SCALE GENOMIC DNA]</scope>
    <source>
        <strain evidence="7">12NC29</strain>
    </source>
</reference>
<dbReference type="PROSITE" id="PS50850">
    <property type="entry name" value="MFS"/>
    <property type="match status" value="1"/>
</dbReference>
<dbReference type="Gene3D" id="1.20.1250.20">
    <property type="entry name" value="MFS general substrate transporter like domains"/>
    <property type="match status" value="1"/>
</dbReference>
<dbReference type="GO" id="GO:0005886">
    <property type="term" value="C:plasma membrane"/>
    <property type="evidence" value="ECO:0007669"/>
    <property type="project" value="TreeGrafter"/>
</dbReference>
<feature type="transmembrane region" description="Helical" evidence="5">
    <location>
        <begin position="347"/>
        <end position="366"/>
    </location>
</feature>
<dbReference type="STRING" id="200324.A0A2N5SKL0"/>
<dbReference type="InterPro" id="IPR011701">
    <property type="entry name" value="MFS"/>
</dbReference>
<feature type="transmembrane region" description="Helical" evidence="5">
    <location>
        <begin position="428"/>
        <end position="446"/>
    </location>
</feature>
<comment type="caution">
    <text evidence="7">The sequence shown here is derived from an EMBL/GenBank/DDBJ whole genome shotgun (WGS) entry which is preliminary data.</text>
</comment>
<feature type="transmembrane region" description="Helical" evidence="5">
    <location>
        <begin position="150"/>
        <end position="170"/>
    </location>
</feature>
<feature type="transmembrane region" description="Helical" evidence="5">
    <location>
        <begin position="115"/>
        <end position="138"/>
    </location>
</feature>
<dbReference type="Proteomes" id="UP000235388">
    <property type="component" value="Unassembled WGS sequence"/>
</dbReference>
<evidence type="ECO:0000259" key="6">
    <source>
        <dbReference type="PROSITE" id="PS50850"/>
    </source>
</evidence>
<evidence type="ECO:0000256" key="4">
    <source>
        <dbReference type="ARBA" id="ARBA00023136"/>
    </source>
</evidence>
<protein>
    <recommendedName>
        <fullName evidence="6">Major facilitator superfamily (MFS) profile domain-containing protein</fullName>
    </recommendedName>
</protein>
<feature type="transmembrane region" description="Helical" evidence="5">
    <location>
        <begin position="386"/>
        <end position="407"/>
    </location>
</feature>
<evidence type="ECO:0000256" key="5">
    <source>
        <dbReference type="SAM" id="Phobius"/>
    </source>
</evidence>
<keyword evidence="3 5" id="KW-1133">Transmembrane helix</keyword>
<feature type="transmembrane region" description="Helical" evidence="5">
    <location>
        <begin position="452"/>
        <end position="475"/>
    </location>
</feature>
<dbReference type="PANTHER" id="PTHR23502">
    <property type="entry name" value="MAJOR FACILITATOR SUPERFAMILY"/>
    <property type="match status" value="1"/>
</dbReference>
<feature type="transmembrane region" description="Helical" evidence="5">
    <location>
        <begin position="271"/>
        <end position="291"/>
    </location>
</feature>
<name>A0A2N5SKL0_9BASI</name>
<organism evidence="7 8">
    <name type="scientific">Puccinia coronata f. sp. avenae</name>
    <dbReference type="NCBI Taxonomy" id="200324"/>
    <lineage>
        <taxon>Eukaryota</taxon>
        <taxon>Fungi</taxon>
        <taxon>Dikarya</taxon>
        <taxon>Basidiomycota</taxon>
        <taxon>Pucciniomycotina</taxon>
        <taxon>Pucciniomycetes</taxon>
        <taxon>Pucciniales</taxon>
        <taxon>Pucciniaceae</taxon>
        <taxon>Puccinia</taxon>
    </lineage>
</organism>
<dbReference type="Pfam" id="PF07690">
    <property type="entry name" value="MFS_1"/>
    <property type="match status" value="1"/>
</dbReference>
<evidence type="ECO:0000256" key="3">
    <source>
        <dbReference type="ARBA" id="ARBA00022989"/>
    </source>
</evidence>